<dbReference type="Proteomes" id="UP001163115">
    <property type="component" value="Chromosome"/>
</dbReference>
<feature type="transmembrane region" description="Helical" evidence="1">
    <location>
        <begin position="51"/>
        <end position="71"/>
    </location>
</feature>
<evidence type="ECO:0008006" key="4">
    <source>
        <dbReference type="Google" id="ProtNLM"/>
    </source>
</evidence>
<keyword evidence="1" id="KW-0812">Transmembrane</keyword>
<organism evidence="2 3">
    <name type="scientific">Lacrimispora xylanolytica</name>
    <dbReference type="NCBI Taxonomy" id="29375"/>
    <lineage>
        <taxon>Bacteria</taxon>
        <taxon>Bacillati</taxon>
        <taxon>Bacillota</taxon>
        <taxon>Clostridia</taxon>
        <taxon>Lachnospirales</taxon>
        <taxon>Lachnospiraceae</taxon>
        <taxon>Lacrimispora</taxon>
    </lineage>
</organism>
<evidence type="ECO:0000256" key="1">
    <source>
        <dbReference type="SAM" id="Phobius"/>
    </source>
</evidence>
<keyword evidence="1" id="KW-0472">Membrane</keyword>
<dbReference type="RefSeq" id="WP_268115147.1">
    <property type="nucleotide sequence ID" value="NZ_CP113524.1"/>
</dbReference>
<name>A0ABY7ABN4_9FIRM</name>
<sequence length="307" mass="34543">MPFFRRPAGKKNKKIVTLQVQIPVSKGRPSVKRVLSSAFSSKREGSLTIEAAMALPLFVFFMIIMMMPMVIMNINRQVQTALEEAGEDLSQYAYLLENGKQNEQETTSNTKGIQKEILESLAGEGVLFYVRKRVEDKADVSRLEAISFARSSVLRDGETIDLIMDYRVKLPFSVFSLKSVPMTARSTRRAWIGKKGMEEAKALESEEIVYIGKGSTRYHKSRTCHYLYNNLEQIARSELVQMRNLSGSTYKPCSRCQPSKEGNSPVYIMPSGEKYHGDKNCSSIISYVSAVPIESVRHLGACSYCSQ</sequence>
<gene>
    <name evidence="2" type="ORF">OW255_20205</name>
</gene>
<accession>A0ABY7ABN4</accession>
<evidence type="ECO:0000313" key="3">
    <source>
        <dbReference type="Proteomes" id="UP001163115"/>
    </source>
</evidence>
<proteinExistence type="predicted"/>
<reference evidence="2" key="1">
    <citation type="submission" date="2022-11" db="EMBL/GenBank/DDBJ databases">
        <title>Lacrimispora xylanolytica sy1, complete genome.</title>
        <authorList>
            <person name="Choi S."/>
        </authorList>
    </citation>
    <scope>NUCLEOTIDE SEQUENCE</scope>
    <source>
        <strain evidence="2">Sy1</strain>
    </source>
</reference>
<protein>
    <recommendedName>
        <fullName evidence="4">TadE-like protein</fullName>
    </recommendedName>
</protein>
<keyword evidence="1" id="KW-1133">Transmembrane helix</keyword>
<dbReference type="EMBL" id="CP113524">
    <property type="protein sequence ID" value="WAJ23839.1"/>
    <property type="molecule type" value="Genomic_DNA"/>
</dbReference>
<keyword evidence="3" id="KW-1185">Reference proteome</keyword>
<evidence type="ECO:0000313" key="2">
    <source>
        <dbReference type="EMBL" id="WAJ23839.1"/>
    </source>
</evidence>